<proteinExistence type="predicted"/>
<gene>
    <name evidence="3" type="ORF">IPP15_06150</name>
</gene>
<evidence type="ECO:0000313" key="4">
    <source>
        <dbReference type="Proteomes" id="UP000808337"/>
    </source>
</evidence>
<dbReference type="InterPro" id="IPR018873">
    <property type="entry name" value="KilA-N_DNA-bd_domain"/>
</dbReference>
<dbReference type="AlphaFoldDB" id="A0A9D7SU25"/>
<comment type="caution">
    <text evidence="3">The sequence shown here is derived from an EMBL/GenBank/DDBJ whole genome shotgun (WGS) entry which is preliminary data.</text>
</comment>
<feature type="domain" description="KilA-N DNA-binding" evidence="2">
    <location>
        <begin position="10"/>
        <end position="94"/>
    </location>
</feature>
<evidence type="ECO:0000256" key="1">
    <source>
        <dbReference type="SAM" id="Coils"/>
    </source>
</evidence>
<feature type="coiled-coil region" evidence="1">
    <location>
        <begin position="114"/>
        <end position="141"/>
    </location>
</feature>
<evidence type="ECO:0000259" key="2">
    <source>
        <dbReference type="Pfam" id="PF10543"/>
    </source>
</evidence>
<reference evidence="3 4" key="1">
    <citation type="submission" date="2020-10" db="EMBL/GenBank/DDBJ databases">
        <title>Connecting structure to function with the recovery of over 1000 high-quality activated sludge metagenome-assembled genomes encoding full-length rRNA genes using long-read sequencing.</title>
        <authorList>
            <person name="Singleton C.M."/>
            <person name="Petriglieri F."/>
            <person name="Kristensen J.M."/>
            <person name="Kirkegaard R.H."/>
            <person name="Michaelsen T.Y."/>
            <person name="Andersen M.H."/>
            <person name="Karst S.M."/>
            <person name="Dueholm M.S."/>
            <person name="Nielsen P.H."/>
            <person name="Albertsen M."/>
        </authorList>
    </citation>
    <scope>NUCLEOTIDE SEQUENCE [LARGE SCALE GENOMIC DNA]</scope>
    <source>
        <strain evidence="3">Ribe_18-Q3-R11-54_MAXAC.273</strain>
    </source>
</reference>
<dbReference type="Proteomes" id="UP000808337">
    <property type="component" value="Unassembled WGS sequence"/>
</dbReference>
<sequence>MELKTIQSCIYEIRGLKVMIDFDLAALYDTDTRTLKQAVRRKMDRFPDDFMFVLTEEELQNLRSQSVISSSGWGGLRQKPFAFTEQGVAMLSSILNTKKAIQVNIAIMRAFVFIRQYALSHKDLTQKLKDLESKYDRQFKDVYDAINFLLQKEKIDSQQKSRKQIGFKSK</sequence>
<dbReference type="EMBL" id="JADKGY010000001">
    <property type="protein sequence ID" value="MBK9981998.1"/>
    <property type="molecule type" value="Genomic_DNA"/>
</dbReference>
<protein>
    <submittedName>
        <fullName evidence="3">ORF6N domain-containing protein</fullName>
    </submittedName>
</protein>
<evidence type="ECO:0000313" key="3">
    <source>
        <dbReference type="EMBL" id="MBK9981998.1"/>
    </source>
</evidence>
<keyword evidence="1" id="KW-0175">Coiled coil</keyword>
<organism evidence="3 4">
    <name type="scientific">Candidatus Opimibacter skivensis</name>
    <dbReference type="NCBI Taxonomy" id="2982028"/>
    <lineage>
        <taxon>Bacteria</taxon>
        <taxon>Pseudomonadati</taxon>
        <taxon>Bacteroidota</taxon>
        <taxon>Saprospiria</taxon>
        <taxon>Saprospirales</taxon>
        <taxon>Saprospiraceae</taxon>
        <taxon>Candidatus Opimibacter</taxon>
    </lineage>
</organism>
<dbReference type="Pfam" id="PF10543">
    <property type="entry name" value="ORF6N"/>
    <property type="match status" value="1"/>
</dbReference>
<name>A0A9D7SU25_9BACT</name>
<accession>A0A9D7SU25</accession>